<dbReference type="AlphaFoldDB" id="A0A392P3U4"/>
<dbReference type="Proteomes" id="UP000265520">
    <property type="component" value="Unassembled WGS sequence"/>
</dbReference>
<feature type="non-terminal residue" evidence="2">
    <location>
        <position position="92"/>
    </location>
</feature>
<dbReference type="EMBL" id="LXQA010061761">
    <property type="protein sequence ID" value="MCI06414.1"/>
    <property type="molecule type" value="Genomic_DNA"/>
</dbReference>
<keyword evidence="3" id="KW-1185">Reference proteome</keyword>
<organism evidence="2 3">
    <name type="scientific">Trifolium medium</name>
    <dbReference type="NCBI Taxonomy" id="97028"/>
    <lineage>
        <taxon>Eukaryota</taxon>
        <taxon>Viridiplantae</taxon>
        <taxon>Streptophyta</taxon>
        <taxon>Embryophyta</taxon>
        <taxon>Tracheophyta</taxon>
        <taxon>Spermatophyta</taxon>
        <taxon>Magnoliopsida</taxon>
        <taxon>eudicotyledons</taxon>
        <taxon>Gunneridae</taxon>
        <taxon>Pentapetalae</taxon>
        <taxon>rosids</taxon>
        <taxon>fabids</taxon>
        <taxon>Fabales</taxon>
        <taxon>Fabaceae</taxon>
        <taxon>Papilionoideae</taxon>
        <taxon>50 kb inversion clade</taxon>
        <taxon>NPAAA clade</taxon>
        <taxon>Hologalegina</taxon>
        <taxon>IRL clade</taxon>
        <taxon>Trifolieae</taxon>
        <taxon>Trifolium</taxon>
    </lineage>
</organism>
<evidence type="ECO:0000313" key="3">
    <source>
        <dbReference type="Proteomes" id="UP000265520"/>
    </source>
</evidence>
<feature type="region of interest" description="Disordered" evidence="1">
    <location>
        <begin position="70"/>
        <end position="92"/>
    </location>
</feature>
<evidence type="ECO:0000313" key="2">
    <source>
        <dbReference type="EMBL" id="MCI06414.1"/>
    </source>
</evidence>
<comment type="caution">
    <text evidence="2">The sequence shown here is derived from an EMBL/GenBank/DDBJ whole genome shotgun (WGS) entry which is preliminary data.</text>
</comment>
<sequence>MQSRGAPNLWHFNFIKQSSTTPNHLSHSPLYLPSQTSPSTNPIPFTPNLWHFIKHSRATPNLWHLIKHSSTSPNHLSHCPLYLPSQTSPPTQ</sequence>
<protein>
    <submittedName>
        <fullName evidence="2">Uncharacterized protein</fullName>
    </submittedName>
</protein>
<name>A0A392P3U4_9FABA</name>
<reference evidence="2 3" key="1">
    <citation type="journal article" date="2018" name="Front. Plant Sci.">
        <title>Red Clover (Trifolium pratense) and Zigzag Clover (T. medium) - A Picture of Genomic Similarities and Differences.</title>
        <authorList>
            <person name="Dluhosova J."/>
            <person name="Istvanek J."/>
            <person name="Nedelnik J."/>
            <person name="Repkova J."/>
        </authorList>
    </citation>
    <scope>NUCLEOTIDE SEQUENCE [LARGE SCALE GENOMIC DNA]</scope>
    <source>
        <strain evidence="3">cv. 10/8</strain>
        <tissue evidence="2">Leaf</tissue>
    </source>
</reference>
<proteinExistence type="predicted"/>
<accession>A0A392P3U4</accession>
<evidence type="ECO:0000256" key="1">
    <source>
        <dbReference type="SAM" id="MobiDB-lite"/>
    </source>
</evidence>